<reference evidence="4" key="1">
    <citation type="submission" date="2021-01" db="EMBL/GenBank/DDBJ databases">
        <title>Modified the classification status of verrucomicrobia.</title>
        <authorList>
            <person name="Feng X."/>
        </authorList>
    </citation>
    <scope>NUCLEOTIDE SEQUENCE</scope>
    <source>
        <strain evidence="4">JCM 18052</strain>
    </source>
</reference>
<evidence type="ECO:0000256" key="1">
    <source>
        <dbReference type="ARBA" id="ARBA00005523"/>
    </source>
</evidence>
<keyword evidence="2 3" id="KW-0732">Signal</keyword>
<keyword evidence="5" id="KW-1185">Reference proteome</keyword>
<dbReference type="EMBL" id="JAENIK010000004">
    <property type="protein sequence ID" value="MBK1814970.1"/>
    <property type="molecule type" value="Genomic_DNA"/>
</dbReference>
<proteinExistence type="inferred from homology"/>
<dbReference type="RefSeq" id="WP_200349918.1">
    <property type="nucleotide sequence ID" value="NZ_BAABHZ010000010.1"/>
</dbReference>
<evidence type="ECO:0000313" key="4">
    <source>
        <dbReference type="EMBL" id="MBK1814970.1"/>
    </source>
</evidence>
<dbReference type="GO" id="GO:0020037">
    <property type="term" value="F:heme binding"/>
    <property type="evidence" value="ECO:0007669"/>
    <property type="project" value="InterPro"/>
</dbReference>
<sequence length="139" mass="15246">MKKHLFLMGCAAGLLAAPAIAQDHEHTKLGEQMESMDDAFKGFRRETDAAKGAAQAREAQTATLKATAEIPALIKEMPEGPDKAKASAEYRKQMGKVFVTLCEVEEAFLAGKIEDVAKLVETLKEQKKAGHQKFIKEEE</sequence>
<evidence type="ECO:0000313" key="5">
    <source>
        <dbReference type="Proteomes" id="UP000600139"/>
    </source>
</evidence>
<name>A0A934VAB2_9BACT</name>
<evidence type="ECO:0000256" key="2">
    <source>
        <dbReference type="ARBA" id="ARBA00022729"/>
    </source>
</evidence>
<evidence type="ECO:0008006" key="6">
    <source>
        <dbReference type="Google" id="ProtNLM"/>
    </source>
</evidence>
<dbReference type="AlphaFoldDB" id="A0A934VAB2"/>
<dbReference type="GO" id="GO:0009055">
    <property type="term" value="F:electron transfer activity"/>
    <property type="evidence" value="ECO:0007669"/>
    <property type="project" value="InterPro"/>
</dbReference>
<dbReference type="GO" id="GO:0005506">
    <property type="term" value="F:iron ion binding"/>
    <property type="evidence" value="ECO:0007669"/>
    <property type="project" value="InterPro"/>
</dbReference>
<dbReference type="SUPFAM" id="SSF47175">
    <property type="entry name" value="Cytochromes"/>
    <property type="match status" value="1"/>
</dbReference>
<protein>
    <recommendedName>
        <fullName evidence="6">Cytochrome b562</fullName>
    </recommendedName>
</protein>
<dbReference type="Proteomes" id="UP000600139">
    <property type="component" value="Unassembled WGS sequence"/>
</dbReference>
<comment type="similarity">
    <text evidence="1">Belongs to the cytochrome b562 family.</text>
</comment>
<comment type="caution">
    <text evidence="4">The sequence shown here is derived from an EMBL/GenBank/DDBJ whole genome shotgun (WGS) entry which is preliminary data.</text>
</comment>
<organism evidence="4 5">
    <name type="scientific">Luteolibacter yonseiensis</name>
    <dbReference type="NCBI Taxonomy" id="1144680"/>
    <lineage>
        <taxon>Bacteria</taxon>
        <taxon>Pseudomonadati</taxon>
        <taxon>Verrucomicrobiota</taxon>
        <taxon>Verrucomicrobiia</taxon>
        <taxon>Verrucomicrobiales</taxon>
        <taxon>Verrucomicrobiaceae</taxon>
        <taxon>Luteolibacter</taxon>
    </lineage>
</organism>
<dbReference type="GO" id="GO:0022900">
    <property type="term" value="P:electron transport chain"/>
    <property type="evidence" value="ECO:0007669"/>
    <property type="project" value="InterPro"/>
</dbReference>
<dbReference type="Gene3D" id="1.20.120.10">
    <property type="entry name" value="Cytochrome c/b562"/>
    <property type="match status" value="1"/>
</dbReference>
<dbReference type="GO" id="GO:0042597">
    <property type="term" value="C:periplasmic space"/>
    <property type="evidence" value="ECO:0007669"/>
    <property type="project" value="InterPro"/>
</dbReference>
<dbReference type="Pfam" id="PF07361">
    <property type="entry name" value="Cytochrom_B562"/>
    <property type="match status" value="1"/>
</dbReference>
<feature type="signal peptide" evidence="3">
    <location>
        <begin position="1"/>
        <end position="21"/>
    </location>
</feature>
<dbReference type="InterPro" id="IPR009155">
    <property type="entry name" value="Cyt_b562"/>
</dbReference>
<accession>A0A934VAB2</accession>
<gene>
    <name evidence="4" type="ORF">JIN84_05045</name>
</gene>
<evidence type="ECO:0000256" key="3">
    <source>
        <dbReference type="SAM" id="SignalP"/>
    </source>
</evidence>
<dbReference type="InterPro" id="IPR010980">
    <property type="entry name" value="Cyt_c/b562"/>
</dbReference>
<feature type="chain" id="PRO_5037826603" description="Cytochrome b562" evidence="3">
    <location>
        <begin position="22"/>
        <end position="139"/>
    </location>
</feature>